<dbReference type="InterPro" id="IPR047967">
    <property type="entry name" value="PolX_PHP"/>
</dbReference>
<dbReference type="InterPro" id="IPR010996">
    <property type="entry name" value="HHH_MUS81"/>
</dbReference>
<keyword evidence="11" id="KW-0227">DNA damage</keyword>
<dbReference type="Gene3D" id="3.20.20.140">
    <property type="entry name" value="Metal-dependent hydrolases"/>
    <property type="match status" value="1"/>
</dbReference>
<evidence type="ECO:0000256" key="14">
    <source>
        <dbReference type="ARBA" id="ARBA00023053"/>
    </source>
</evidence>
<dbReference type="EMBL" id="CP012332">
    <property type="protein sequence ID" value="AKU90256.1"/>
    <property type="molecule type" value="Genomic_DNA"/>
</dbReference>
<sequence length="578" mass="63209">MENADVAQVLYDMGAMTEVIGGNPFKVRAFRQAAEVIDTLPGPVSELWRKDELTGLPSVGTRIADKIGEILESGTCEEYEELAAEVPMGVLELLRIEGVGPKTVASVWKELGVTDLDGLEDAIDSGRLKEVPRMGPVRVRAIRKAIGRYRARGGRMPLHRALYYAEGILGRLRRVPGVIRAEAAGSLRRRRETVGDLDLLIASERPGPVMRAFASLPDVDEVIARGDTKSSVRLEIGLHVDLRVLPPESFGAALHYFTGSKNHNIAIRTRAVRLGLKLSEYGVFDREGNRLSGEREEDVFEAVGLPWIPPELREGTGELEAAEAGKLPHLVTEEDLLGDLHVHSDTSSDGRSSLQDLWREAKGLGRQYLAITDHSRSRPLGLEPKALLAHAKEIRAASKKFQGGPKLLAGVEVDILPDGSLDLPADVLGSLDWVVASIHTHFDDPPDRITARMVKAIESGVVDAIGHPSGRLIGKRDPYSYDLEAVLDAARAHGVALELNAMPDRLDLTDGGCRLAKEAGVPVVIDSDAHVSSHLSLLRFGVWVARRGWLEKEDIVNTRPASRLRETRRGEAAREERK</sequence>
<evidence type="ECO:0000256" key="11">
    <source>
        <dbReference type="ARBA" id="ARBA00022763"/>
    </source>
</evidence>
<dbReference type="InterPro" id="IPR037160">
    <property type="entry name" value="DNA_Pol_thumb_sf"/>
</dbReference>
<dbReference type="GO" id="GO:0003677">
    <property type="term" value="F:DNA binding"/>
    <property type="evidence" value="ECO:0007669"/>
    <property type="project" value="InterPro"/>
</dbReference>
<evidence type="ECO:0000256" key="7">
    <source>
        <dbReference type="ARBA" id="ARBA00022634"/>
    </source>
</evidence>
<evidence type="ECO:0000313" key="26">
    <source>
        <dbReference type="Proteomes" id="UP000055590"/>
    </source>
</evidence>
<evidence type="ECO:0000259" key="22">
    <source>
        <dbReference type="SMART" id="SM00278"/>
    </source>
</evidence>
<keyword evidence="8" id="KW-0808">Transferase</keyword>
<feature type="domain" description="Helix-hairpin-helix DNA-binding motif class 1" evidence="22">
    <location>
        <begin position="51"/>
        <end position="70"/>
    </location>
</feature>
<keyword evidence="12" id="KW-0832">Ubl conjugation</keyword>
<comment type="catalytic activity">
    <reaction evidence="19">
        <text>a 5'-end 2'-deoxyribose-2'-deoxyribonucleotide-DNA = (2E,4S)-4-hydroxypenten-2-al-5-phosphate + a 5'-end 5'-phospho-2'-deoxyribonucleoside-DNA + H(+)</text>
        <dbReference type="Rhea" id="RHEA:76255"/>
        <dbReference type="Rhea" id="RHEA-COMP:13180"/>
        <dbReference type="Rhea" id="RHEA-COMP:18657"/>
        <dbReference type="ChEBI" id="CHEBI:15378"/>
        <dbReference type="ChEBI" id="CHEBI:136412"/>
        <dbReference type="ChEBI" id="CHEBI:195194"/>
        <dbReference type="ChEBI" id="CHEBI:195195"/>
    </reaction>
</comment>
<feature type="domain" description="Polymerase/histidinol phosphatase N-terminal" evidence="23">
    <location>
        <begin position="338"/>
        <end position="417"/>
    </location>
</feature>
<proteinExistence type="predicted"/>
<dbReference type="PIRSF" id="PIRSF005047">
    <property type="entry name" value="UCP005047_YshC"/>
    <property type="match status" value="1"/>
</dbReference>
<dbReference type="SMART" id="SM00483">
    <property type="entry name" value="POLXc"/>
    <property type="match status" value="1"/>
</dbReference>
<dbReference type="GO" id="GO:0003887">
    <property type="term" value="F:DNA-directed DNA polymerase activity"/>
    <property type="evidence" value="ECO:0007669"/>
    <property type="project" value="UniProtKB-KW"/>
</dbReference>
<keyword evidence="26" id="KW-1185">Reference proteome</keyword>
<name>A0A0K1PA16_9BACT</name>
<dbReference type="PANTHER" id="PTHR36928">
    <property type="entry name" value="PHOSPHATASE YCDX-RELATED"/>
    <property type="match status" value="1"/>
</dbReference>
<dbReference type="KEGG" id="vin:AKJ08_0643"/>
<dbReference type="SUPFAM" id="SSF81301">
    <property type="entry name" value="Nucleotidyltransferase"/>
    <property type="match status" value="1"/>
</dbReference>
<evidence type="ECO:0000256" key="20">
    <source>
        <dbReference type="ARBA" id="ARBA00045548"/>
    </source>
</evidence>
<dbReference type="GO" id="GO:0005829">
    <property type="term" value="C:cytosol"/>
    <property type="evidence" value="ECO:0007669"/>
    <property type="project" value="TreeGrafter"/>
</dbReference>
<dbReference type="InterPro" id="IPR003141">
    <property type="entry name" value="Pol/His_phosphatase_N"/>
</dbReference>
<keyword evidence="7" id="KW-0237">DNA synthesis</keyword>
<dbReference type="InterPro" id="IPR029398">
    <property type="entry name" value="PolB_thumb"/>
</dbReference>
<dbReference type="EC" id="4.2.99.18" evidence="4"/>
<comment type="function">
    <text evidence="20">Repair polymerase that plays a key role in base-excision repair. During this process, the damaged base is excised by specific DNA glycosylases, the DNA backbone is nicked at the abasic site by an apurinic/apyrimidic (AP) endonuclease, and POLB removes 5'-deoxyribose-phosphate from the preincised AP site acting as a 5'-deoxyribose-phosphate lyase (5'-dRP lyase); through its DNA polymerase activity, it adds one nucleotide to the 3' end of the arising single-nucleotide gap. Conducts 'gap-filling' DNA synthesis in a stepwise distributive fashion rather than in a processive fashion as for other DNA polymerases. It is also able to cleave sugar-phosphate bonds 3' to an intact AP site, acting as an AP lyase.</text>
</comment>
<evidence type="ECO:0000256" key="8">
    <source>
        <dbReference type="ARBA" id="ARBA00022679"/>
    </source>
</evidence>
<dbReference type="InterPro" id="IPR050243">
    <property type="entry name" value="PHP_phosphatase"/>
</dbReference>
<organism evidence="25 26">
    <name type="scientific">Vulgatibacter incomptus</name>
    <dbReference type="NCBI Taxonomy" id="1391653"/>
    <lineage>
        <taxon>Bacteria</taxon>
        <taxon>Pseudomonadati</taxon>
        <taxon>Myxococcota</taxon>
        <taxon>Myxococcia</taxon>
        <taxon>Myxococcales</taxon>
        <taxon>Cystobacterineae</taxon>
        <taxon>Vulgatibacteraceae</taxon>
        <taxon>Vulgatibacter</taxon>
    </lineage>
</organism>
<dbReference type="AlphaFoldDB" id="A0A0K1PA16"/>
<keyword evidence="10" id="KW-0235">DNA replication</keyword>
<dbReference type="Gene3D" id="1.10.150.110">
    <property type="entry name" value="DNA polymerase beta, N-terminal domain-like"/>
    <property type="match status" value="1"/>
</dbReference>
<dbReference type="SUPFAM" id="SSF89550">
    <property type="entry name" value="PHP domain-like"/>
    <property type="match status" value="1"/>
</dbReference>
<evidence type="ECO:0000256" key="19">
    <source>
        <dbReference type="ARBA" id="ARBA00044678"/>
    </source>
</evidence>
<dbReference type="EC" id="2.7.7.7" evidence="3"/>
<keyword evidence="6" id="KW-0488">Methylation</keyword>
<comment type="catalytic activity">
    <reaction evidence="18">
        <text>2'-deoxyribonucleotide-(2'-deoxyribose 5'-phosphate)-2'-deoxyribonucleotide-DNA = a 3'-end 2'-deoxyribonucleotide-(2,3-dehydro-2,3-deoxyribose 5'-phosphate)-DNA + a 5'-end 5'-phospho-2'-deoxyribonucleoside-DNA + H(+)</text>
        <dbReference type="Rhea" id="RHEA:66592"/>
        <dbReference type="Rhea" id="RHEA-COMP:13180"/>
        <dbReference type="Rhea" id="RHEA-COMP:16897"/>
        <dbReference type="Rhea" id="RHEA-COMP:17067"/>
        <dbReference type="ChEBI" id="CHEBI:15378"/>
        <dbReference type="ChEBI" id="CHEBI:136412"/>
        <dbReference type="ChEBI" id="CHEBI:157695"/>
        <dbReference type="ChEBI" id="CHEBI:167181"/>
        <dbReference type="EC" id="4.2.99.18"/>
    </reaction>
</comment>
<evidence type="ECO:0000256" key="5">
    <source>
        <dbReference type="ARBA" id="ARBA00020020"/>
    </source>
</evidence>
<dbReference type="InterPro" id="IPR043519">
    <property type="entry name" value="NT_sf"/>
</dbReference>
<dbReference type="PANTHER" id="PTHR36928:SF1">
    <property type="entry name" value="PHOSPHATASE YCDX-RELATED"/>
    <property type="match status" value="1"/>
</dbReference>
<feature type="domain" description="Helix-hairpin-helix DNA-binding motif class 1" evidence="22">
    <location>
        <begin position="126"/>
        <end position="145"/>
    </location>
</feature>
<evidence type="ECO:0000256" key="13">
    <source>
        <dbReference type="ARBA" id="ARBA00022932"/>
    </source>
</evidence>
<dbReference type="InterPro" id="IPR002054">
    <property type="entry name" value="DNA-dir_DNA_pol_X"/>
</dbReference>
<dbReference type="GO" id="GO:0006281">
    <property type="term" value="P:DNA repair"/>
    <property type="evidence" value="ECO:0007669"/>
    <property type="project" value="UniProtKB-KW"/>
</dbReference>
<evidence type="ECO:0000259" key="24">
    <source>
        <dbReference type="SMART" id="SM00483"/>
    </source>
</evidence>
<comment type="catalytic activity">
    <reaction evidence="21">
        <text>DNA(n) + a 2'-deoxyribonucleoside 5'-triphosphate = DNA(n+1) + diphosphate</text>
        <dbReference type="Rhea" id="RHEA:22508"/>
        <dbReference type="Rhea" id="RHEA-COMP:17339"/>
        <dbReference type="Rhea" id="RHEA-COMP:17340"/>
        <dbReference type="ChEBI" id="CHEBI:33019"/>
        <dbReference type="ChEBI" id="CHEBI:61560"/>
        <dbReference type="ChEBI" id="CHEBI:173112"/>
        <dbReference type="EC" id="2.7.7.7"/>
    </reaction>
</comment>
<dbReference type="InterPro" id="IPR003583">
    <property type="entry name" value="Hlx-hairpin-Hlx_DNA-bd_motif"/>
</dbReference>
<comment type="cofactor">
    <cofactor evidence="1">
        <name>Mg(2+)</name>
        <dbReference type="ChEBI" id="CHEBI:18420"/>
    </cofactor>
</comment>
<evidence type="ECO:0000256" key="21">
    <source>
        <dbReference type="ARBA" id="ARBA00049244"/>
    </source>
</evidence>
<gene>
    <name evidence="25" type="ORF">AKJ08_0643</name>
</gene>
<keyword evidence="13" id="KW-0239">DNA-directed DNA polymerase</keyword>
<dbReference type="InterPro" id="IPR022311">
    <property type="entry name" value="PolX-like"/>
</dbReference>
<dbReference type="GO" id="GO:0042578">
    <property type="term" value="F:phosphoric ester hydrolase activity"/>
    <property type="evidence" value="ECO:0007669"/>
    <property type="project" value="TreeGrafter"/>
</dbReference>
<dbReference type="InterPro" id="IPR002008">
    <property type="entry name" value="DNA_pol_X_beta-like"/>
</dbReference>
<dbReference type="PROSITE" id="PS50096">
    <property type="entry name" value="IQ"/>
    <property type="match status" value="1"/>
</dbReference>
<dbReference type="SUPFAM" id="SSF47802">
    <property type="entry name" value="DNA polymerase beta, N-terminal domain-like"/>
    <property type="match status" value="1"/>
</dbReference>
<dbReference type="Gene3D" id="3.30.460.10">
    <property type="entry name" value="Beta Polymerase, domain 2"/>
    <property type="match status" value="1"/>
</dbReference>
<dbReference type="Gene3D" id="3.30.210.10">
    <property type="entry name" value="DNA polymerase, thumb domain"/>
    <property type="match status" value="1"/>
</dbReference>
<evidence type="ECO:0000256" key="18">
    <source>
        <dbReference type="ARBA" id="ARBA00044632"/>
    </source>
</evidence>
<comment type="subcellular location">
    <subcellularLocation>
        <location evidence="2">Cytoplasm</location>
    </subcellularLocation>
</comment>
<dbReference type="PATRIC" id="fig|1391653.3.peg.662"/>
<dbReference type="InterPro" id="IPR027421">
    <property type="entry name" value="DNA_pol_lamdba_lyase_dom_sf"/>
</dbReference>
<evidence type="ECO:0000256" key="15">
    <source>
        <dbReference type="ARBA" id="ARBA00023204"/>
    </source>
</evidence>
<evidence type="ECO:0000256" key="9">
    <source>
        <dbReference type="ARBA" id="ARBA00022695"/>
    </source>
</evidence>
<dbReference type="Pfam" id="PF14791">
    <property type="entry name" value="DNA_pol_B_thumb"/>
    <property type="match status" value="1"/>
</dbReference>
<evidence type="ECO:0000256" key="1">
    <source>
        <dbReference type="ARBA" id="ARBA00001946"/>
    </source>
</evidence>
<dbReference type="Pfam" id="PF14520">
    <property type="entry name" value="HHH_5"/>
    <property type="match status" value="1"/>
</dbReference>
<dbReference type="Proteomes" id="UP000055590">
    <property type="component" value="Chromosome"/>
</dbReference>
<keyword evidence="14" id="KW-0915">Sodium</keyword>
<evidence type="ECO:0000256" key="12">
    <source>
        <dbReference type="ARBA" id="ARBA00022843"/>
    </source>
</evidence>
<dbReference type="PRINTS" id="PR00870">
    <property type="entry name" value="DNAPOLXBETA"/>
</dbReference>
<dbReference type="CDD" id="cd00141">
    <property type="entry name" value="NT_POLXc"/>
    <property type="match status" value="1"/>
</dbReference>
<evidence type="ECO:0000259" key="23">
    <source>
        <dbReference type="SMART" id="SM00481"/>
    </source>
</evidence>
<evidence type="ECO:0000256" key="17">
    <source>
        <dbReference type="ARBA" id="ARBA00035726"/>
    </source>
</evidence>
<dbReference type="Pfam" id="PF14716">
    <property type="entry name" value="HHH_8"/>
    <property type="match status" value="1"/>
</dbReference>
<dbReference type="GO" id="GO:0008270">
    <property type="term" value="F:zinc ion binding"/>
    <property type="evidence" value="ECO:0007669"/>
    <property type="project" value="TreeGrafter"/>
</dbReference>
<accession>A0A0K1PA16</accession>
<dbReference type="GO" id="GO:0140078">
    <property type="term" value="F:class I DNA-(apurinic or apyrimidinic site) endonuclease activity"/>
    <property type="evidence" value="ECO:0007669"/>
    <property type="project" value="UniProtKB-EC"/>
</dbReference>
<dbReference type="Gene3D" id="1.10.150.20">
    <property type="entry name" value="5' to 3' exonuclease, C-terminal subdomain"/>
    <property type="match status" value="1"/>
</dbReference>
<feature type="domain" description="DNA-directed DNA polymerase X" evidence="24">
    <location>
        <begin position="1"/>
        <end position="314"/>
    </location>
</feature>
<dbReference type="STRING" id="1391653.AKJ08_0643"/>
<protein>
    <recommendedName>
        <fullName evidence="5">DNA polymerase beta</fullName>
        <ecNumber evidence="3">2.7.7.7</ecNumber>
        <ecNumber evidence="4">4.2.99.18</ecNumber>
    </recommendedName>
    <alternativeName>
        <fullName evidence="16">5'-deoxyribose-phosphate lyase</fullName>
    </alternativeName>
    <alternativeName>
        <fullName evidence="17">AP lyase</fullName>
    </alternativeName>
</protein>
<dbReference type="NCBIfam" id="NF006375">
    <property type="entry name" value="PRK08609.1"/>
    <property type="match status" value="1"/>
</dbReference>
<dbReference type="RefSeq" id="WP_050724728.1">
    <property type="nucleotide sequence ID" value="NZ_CP012332.1"/>
</dbReference>
<dbReference type="OrthoDB" id="9808747at2"/>
<dbReference type="CDD" id="cd07436">
    <property type="entry name" value="PHP_PolX"/>
    <property type="match status" value="1"/>
</dbReference>
<evidence type="ECO:0000256" key="10">
    <source>
        <dbReference type="ARBA" id="ARBA00022705"/>
    </source>
</evidence>
<evidence type="ECO:0000256" key="6">
    <source>
        <dbReference type="ARBA" id="ARBA00022481"/>
    </source>
</evidence>
<dbReference type="InterPro" id="IPR004013">
    <property type="entry name" value="PHP_dom"/>
</dbReference>
<reference evidence="25 26" key="1">
    <citation type="submission" date="2015-08" db="EMBL/GenBank/DDBJ databases">
        <authorList>
            <person name="Babu N.S."/>
            <person name="Beckwith C.J."/>
            <person name="Beseler K.G."/>
            <person name="Brison A."/>
            <person name="Carone J.V."/>
            <person name="Caskin T.P."/>
            <person name="Diamond M."/>
            <person name="Durham M.E."/>
            <person name="Foxe J.M."/>
            <person name="Go M."/>
            <person name="Henderson B.A."/>
            <person name="Jones I.B."/>
            <person name="McGettigan J.A."/>
            <person name="Micheletti S.J."/>
            <person name="Nasrallah M.E."/>
            <person name="Ortiz D."/>
            <person name="Piller C.R."/>
            <person name="Privatt S.R."/>
            <person name="Schneider S.L."/>
            <person name="Sharp S."/>
            <person name="Smith T.C."/>
            <person name="Stanton J.D."/>
            <person name="Ullery H.E."/>
            <person name="Wilson R.J."/>
            <person name="Serrano M.G."/>
            <person name="Buck G."/>
            <person name="Lee V."/>
            <person name="Wang Y."/>
            <person name="Carvalho R."/>
            <person name="Voegtly L."/>
            <person name="Shi R."/>
            <person name="Duckworth R."/>
            <person name="Johnson A."/>
            <person name="Loviza R."/>
            <person name="Walstead R."/>
            <person name="Shah Z."/>
            <person name="Kiflezghi M."/>
            <person name="Wade K."/>
            <person name="Ball S.L."/>
            <person name="Bradley K.W."/>
            <person name="Asai D.J."/>
            <person name="Bowman C.A."/>
            <person name="Russell D.A."/>
            <person name="Pope W.H."/>
            <person name="Jacobs-Sera D."/>
            <person name="Hendrix R.W."/>
            <person name="Hatfull G.F."/>
        </authorList>
    </citation>
    <scope>NUCLEOTIDE SEQUENCE [LARGE SCALE GENOMIC DNA]</scope>
    <source>
        <strain evidence="25 26">DSM 27710</strain>
    </source>
</reference>
<evidence type="ECO:0000256" key="2">
    <source>
        <dbReference type="ARBA" id="ARBA00004496"/>
    </source>
</evidence>
<dbReference type="SMART" id="SM00481">
    <property type="entry name" value="POLIIIAc"/>
    <property type="match status" value="1"/>
</dbReference>
<evidence type="ECO:0000256" key="16">
    <source>
        <dbReference type="ARBA" id="ARBA00035717"/>
    </source>
</evidence>
<evidence type="ECO:0000256" key="4">
    <source>
        <dbReference type="ARBA" id="ARBA00012720"/>
    </source>
</evidence>
<dbReference type="SMART" id="SM00278">
    <property type="entry name" value="HhH1"/>
    <property type="match status" value="3"/>
</dbReference>
<keyword evidence="9" id="KW-0548">Nucleotidyltransferase</keyword>
<keyword evidence="15" id="KW-0234">DNA repair</keyword>
<evidence type="ECO:0000313" key="25">
    <source>
        <dbReference type="EMBL" id="AKU90256.1"/>
    </source>
</evidence>
<dbReference type="Pfam" id="PF02811">
    <property type="entry name" value="PHP"/>
    <property type="match status" value="1"/>
</dbReference>
<feature type="domain" description="Helix-hairpin-helix DNA-binding motif class 1" evidence="22">
    <location>
        <begin position="91"/>
        <end position="110"/>
    </location>
</feature>
<evidence type="ECO:0000256" key="3">
    <source>
        <dbReference type="ARBA" id="ARBA00012417"/>
    </source>
</evidence>
<dbReference type="InterPro" id="IPR016195">
    <property type="entry name" value="Pol/histidinol_Pase-like"/>
</dbReference>